<dbReference type="AlphaFoldDB" id="A0A140FWK7"/>
<keyword evidence="2" id="KW-1185">Reference proteome</keyword>
<dbReference type="BioCyc" id="PPUT160488:G1G01-4377-MONOMER"/>
<sequence length="160" mass="17839">MPRSVRVPADARHTTRGSRVSAEEPLIADLFEVDKRLSLKPVVDFNSYLRNAFGEGPCRCHRCVEGADQSTYSHAHNFTFEGRQWHRRFASTAGSDVAQVLKKAWLSYTKADLNLVGALDLTILKTFTEAALHTRLLALLPASGLAREVDGQWMLQAQTD</sequence>
<proteinExistence type="predicted"/>
<name>A0A140FWK7_PSEPK</name>
<reference evidence="1 2" key="2">
    <citation type="journal article" date="2016" name="Environ. Microbiol.">
        <title>The revisited genome of Pseudomonas putida KT2440 enlightens its value as a robust metabolic chassis.</title>
        <authorList>
            <person name="Belda E."/>
            <person name="van Heck R.G."/>
            <person name="Lopez-Sanchez M.J."/>
            <person name="Cruveiller S."/>
            <person name="Barbe V."/>
            <person name="Fraser C."/>
            <person name="Klenk H.P."/>
            <person name="Petersen J."/>
            <person name="Morgat A."/>
            <person name="Nikel P.I."/>
            <person name="Vallenet D."/>
            <person name="Rouy Z."/>
            <person name="Sekowska A."/>
            <person name="Martins Dos Santos V.A."/>
            <person name="de Lorenzo V."/>
            <person name="Danchin A."/>
            <person name="Medigue C."/>
        </authorList>
    </citation>
    <scope>NUCLEOTIDE SEQUENCE [LARGE SCALE GENOMIC DNA]</scope>
    <source>
        <strain evidence="2">ATCC 47054 / DSM 6125 / CFBP 8728 / NCIMB 11950 / KT2440</strain>
    </source>
</reference>
<evidence type="ECO:0000313" key="1">
    <source>
        <dbReference type="EMBL" id="AMM02990.1"/>
    </source>
</evidence>
<gene>
    <name evidence="1" type="ordered locus">PP_5658</name>
</gene>
<protein>
    <submittedName>
        <fullName evidence="1">Uncharacterized protein</fullName>
    </submittedName>
</protein>
<organism evidence="1 2">
    <name type="scientific">Pseudomonas putida (strain ATCC 47054 / DSM 6125 / CFBP 8728 / NCIMB 11950 / KT2440)</name>
    <dbReference type="NCBI Taxonomy" id="160488"/>
    <lineage>
        <taxon>Bacteria</taxon>
        <taxon>Pseudomonadati</taxon>
        <taxon>Pseudomonadota</taxon>
        <taxon>Gammaproteobacteria</taxon>
        <taxon>Pseudomonadales</taxon>
        <taxon>Pseudomonadaceae</taxon>
        <taxon>Pseudomonas</taxon>
    </lineage>
</organism>
<dbReference type="KEGG" id="ppu:PP_5658"/>
<dbReference type="OrthoDB" id="6938530at2"/>
<evidence type="ECO:0000313" key="2">
    <source>
        <dbReference type="Proteomes" id="UP000000556"/>
    </source>
</evidence>
<dbReference type="EMBL" id="AE015451">
    <property type="protein sequence ID" value="AMM02990.1"/>
    <property type="molecule type" value="Genomic_DNA"/>
</dbReference>
<dbReference type="STRING" id="160488.PP_5658"/>
<reference evidence="1 2" key="1">
    <citation type="journal article" date="2002" name="Environ. Microbiol.">
        <title>Complete genome sequence and comparative analysis of the metabolically versatile Pseudomonas putida KT2440.</title>
        <authorList>
            <person name="Nelson K.E."/>
            <person name="Weinel C."/>
            <person name="Paulsen I.T."/>
            <person name="Dodson R.J."/>
            <person name="Hilbert H."/>
            <person name="Martins dos Santos V.A."/>
            <person name="Fouts D.E."/>
            <person name="Gill S.R."/>
            <person name="Pop M."/>
            <person name="Holmes M."/>
            <person name="Brinkac L."/>
            <person name="Beanan M."/>
            <person name="DeBoy R.T."/>
            <person name="Daugherty S."/>
            <person name="Kolonay J."/>
            <person name="Madupu R."/>
            <person name="Nelson W."/>
            <person name="White O."/>
            <person name="Peterson J."/>
            <person name="Khouri H."/>
            <person name="Hance I."/>
            <person name="Chris Lee P."/>
            <person name="Holtzapple E."/>
            <person name="Scanlan D."/>
            <person name="Tran K."/>
            <person name="Moazzez A."/>
            <person name="Utterback T."/>
            <person name="Rizzo M."/>
            <person name="Lee K."/>
            <person name="Kosack D."/>
            <person name="Moestl D."/>
            <person name="Wedler H."/>
            <person name="Lauber J."/>
            <person name="Stjepandic D."/>
            <person name="Hoheisel J."/>
            <person name="Straetz M."/>
            <person name="Heim S."/>
            <person name="Kiewitz C."/>
            <person name="Eisen J.A."/>
            <person name="Timmis K.N."/>
            <person name="Dusterhoft A."/>
            <person name="Tummler B."/>
            <person name="Fraser C.M."/>
        </authorList>
    </citation>
    <scope>NUCLEOTIDE SEQUENCE [LARGE SCALE GENOMIC DNA]</scope>
    <source>
        <strain evidence="2">ATCC 47054 / DSM 6125 / CFBP 8728 / NCIMB 11950 / KT2440</strain>
    </source>
</reference>
<accession>A0A140FWK7</accession>
<dbReference type="Proteomes" id="UP000000556">
    <property type="component" value="Chromosome"/>
</dbReference>